<dbReference type="EMBL" id="BAABME010006656">
    <property type="protein sequence ID" value="GAA0168950.1"/>
    <property type="molecule type" value="Genomic_DNA"/>
</dbReference>
<keyword evidence="2" id="KW-1185">Reference proteome</keyword>
<reference evidence="1 2" key="1">
    <citation type="submission" date="2024-01" db="EMBL/GenBank/DDBJ databases">
        <title>The complete chloroplast genome sequence of Lithospermum erythrorhizon: insights into the phylogenetic relationship among Boraginaceae species and the maternal lineages of purple gromwells.</title>
        <authorList>
            <person name="Okada T."/>
            <person name="Watanabe K."/>
        </authorList>
    </citation>
    <scope>NUCLEOTIDE SEQUENCE [LARGE SCALE GENOMIC DNA]</scope>
</reference>
<dbReference type="Proteomes" id="UP001454036">
    <property type="component" value="Unassembled WGS sequence"/>
</dbReference>
<organism evidence="1 2">
    <name type="scientific">Lithospermum erythrorhizon</name>
    <name type="common">Purple gromwell</name>
    <name type="synonym">Lithospermum officinale var. erythrorhizon</name>
    <dbReference type="NCBI Taxonomy" id="34254"/>
    <lineage>
        <taxon>Eukaryota</taxon>
        <taxon>Viridiplantae</taxon>
        <taxon>Streptophyta</taxon>
        <taxon>Embryophyta</taxon>
        <taxon>Tracheophyta</taxon>
        <taxon>Spermatophyta</taxon>
        <taxon>Magnoliopsida</taxon>
        <taxon>eudicotyledons</taxon>
        <taxon>Gunneridae</taxon>
        <taxon>Pentapetalae</taxon>
        <taxon>asterids</taxon>
        <taxon>lamiids</taxon>
        <taxon>Boraginales</taxon>
        <taxon>Boraginaceae</taxon>
        <taxon>Boraginoideae</taxon>
        <taxon>Lithospermeae</taxon>
        <taxon>Lithospermum</taxon>
    </lineage>
</organism>
<name>A0AAV3R1C8_LITER</name>
<sequence length="91" mass="10264">MILYLPALDEHVIHVDLHIPSDLGGEYLVDHPLVCGPCILQAKGHHFPAVDAILSYEYSLFYFFLHHEYPQKASKKSTTLYPTLGPLADQC</sequence>
<dbReference type="AlphaFoldDB" id="A0AAV3R1C8"/>
<comment type="caution">
    <text evidence="1">The sequence shown here is derived from an EMBL/GenBank/DDBJ whole genome shotgun (WGS) entry which is preliminary data.</text>
</comment>
<evidence type="ECO:0000313" key="1">
    <source>
        <dbReference type="EMBL" id="GAA0168950.1"/>
    </source>
</evidence>
<gene>
    <name evidence="1" type="ORF">LIER_23535</name>
</gene>
<proteinExistence type="predicted"/>
<evidence type="ECO:0000313" key="2">
    <source>
        <dbReference type="Proteomes" id="UP001454036"/>
    </source>
</evidence>
<accession>A0AAV3R1C8</accession>
<protein>
    <submittedName>
        <fullName evidence="1">Uncharacterized protein</fullName>
    </submittedName>
</protein>